<organism evidence="2 3">
    <name type="scientific">Pseudomonas vanderleydeniana</name>
    <dbReference type="NCBI Taxonomy" id="2745495"/>
    <lineage>
        <taxon>Bacteria</taxon>
        <taxon>Pseudomonadati</taxon>
        <taxon>Pseudomonadota</taxon>
        <taxon>Gammaproteobacteria</taxon>
        <taxon>Pseudomonadales</taxon>
        <taxon>Pseudomonadaceae</taxon>
        <taxon>Pseudomonas</taxon>
    </lineage>
</organism>
<protein>
    <recommendedName>
        <fullName evidence="4">DUF3077 domain-containing protein</fullName>
    </recommendedName>
</protein>
<proteinExistence type="predicted"/>
<dbReference type="AlphaFoldDB" id="A0A9E6PHE7"/>
<dbReference type="Proteomes" id="UP000634530">
    <property type="component" value="Chromosome"/>
</dbReference>
<gene>
    <name evidence="2" type="ORF">HU752_019475</name>
</gene>
<evidence type="ECO:0000313" key="3">
    <source>
        <dbReference type="Proteomes" id="UP000634530"/>
    </source>
</evidence>
<dbReference type="EMBL" id="CP077093">
    <property type="protein sequence ID" value="QXI26138.1"/>
    <property type="molecule type" value="Genomic_DNA"/>
</dbReference>
<keyword evidence="3" id="KW-1185">Reference proteome</keyword>
<dbReference type="Pfam" id="PF19619">
    <property type="entry name" value="DUF6124"/>
    <property type="match status" value="1"/>
</dbReference>
<evidence type="ECO:0000256" key="1">
    <source>
        <dbReference type="SAM" id="MobiDB-lite"/>
    </source>
</evidence>
<accession>A0A9E6PHE7</accession>
<evidence type="ECO:0008006" key="4">
    <source>
        <dbReference type="Google" id="ProtNLM"/>
    </source>
</evidence>
<reference evidence="2 3" key="1">
    <citation type="journal article" date="2020" name="Microorganisms">
        <title>Reliable Identification of Environmental Pseudomonas Isolates Using the rpoD Gene.</title>
        <authorList>
            <consortium name="The Broad Institute Genome Sequencing Platform"/>
            <person name="Girard L."/>
            <person name="Lood C."/>
            <person name="Rokni-Zadeh H."/>
            <person name="van Noort V."/>
            <person name="Lavigne R."/>
            <person name="De Mot R."/>
        </authorList>
    </citation>
    <scope>NUCLEOTIDE SEQUENCE [LARGE SCALE GENOMIC DNA]</scope>
    <source>
        <strain evidence="2 3">RW8P3</strain>
    </source>
</reference>
<dbReference type="KEGG" id="pvw:HU752_019475"/>
<reference evidence="2 3" key="2">
    <citation type="journal article" date="2021" name="Microorganisms">
        <title>The Ever-Expanding Pseudomonas Genus: Description of 43 New Species and Partition of the Pseudomonas putida Group.</title>
        <authorList>
            <person name="Girard L."/>
            <person name="Lood C."/>
            <person name="Hofte M."/>
            <person name="Vandamme P."/>
            <person name="Rokni-Zadeh H."/>
            <person name="van Noort V."/>
            <person name="Lavigne R."/>
            <person name="De Mot R."/>
        </authorList>
    </citation>
    <scope>NUCLEOTIDE SEQUENCE [LARGE SCALE GENOMIC DNA]</scope>
    <source>
        <strain evidence="2 3">RW8P3</strain>
    </source>
</reference>
<name>A0A9E6PHE7_9PSED</name>
<feature type="region of interest" description="Disordered" evidence="1">
    <location>
        <begin position="38"/>
        <end position="60"/>
    </location>
</feature>
<sequence>MFKATPNPPTTSRVGIIDPRVADQALAYYDLGPNAVPKPAPASAAPIAAAAPPSQPPSSLAHEDTLLDLHSILQSAAATAYENADNQTGSNRKVAMGVVHLIELAQLRMSVLEQQVVATNN</sequence>
<evidence type="ECO:0000313" key="2">
    <source>
        <dbReference type="EMBL" id="QXI26138.1"/>
    </source>
</evidence>
<dbReference type="RefSeq" id="WP_186679165.1">
    <property type="nucleotide sequence ID" value="NZ_CP077093.1"/>
</dbReference>